<dbReference type="Proteomes" id="UP000222310">
    <property type="component" value="Unassembled WGS sequence"/>
</dbReference>
<name>A0A9Q6EL61_NOSLI</name>
<dbReference type="SUPFAM" id="SSF48452">
    <property type="entry name" value="TPR-like"/>
    <property type="match status" value="1"/>
</dbReference>
<accession>A0A9Q6EL61</accession>
<keyword evidence="1" id="KW-0175">Coiled coil</keyword>
<organism evidence="3 4">
    <name type="scientific">Nostoc linckia z8</name>
    <dbReference type="NCBI Taxonomy" id="1628746"/>
    <lineage>
        <taxon>Bacteria</taxon>
        <taxon>Bacillati</taxon>
        <taxon>Cyanobacteriota</taxon>
        <taxon>Cyanophyceae</taxon>
        <taxon>Nostocales</taxon>
        <taxon>Nostocaceae</taxon>
        <taxon>Nostoc</taxon>
    </lineage>
</organism>
<dbReference type="InterPro" id="IPR019734">
    <property type="entry name" value="TPR_rpt"/>
</dbReference>
<dbReference type="RefSeq" id="WP_099071246.1">
    <property type="nucleotide sequence ID" value="NZ_LAHD01000039.1"/>
</dbReference>
<keyword evidence="2" id="KW-0812">Transmembrane</keyword>
<dbReference type="GeneID" id="57095632"/>
<dbReference type="SMART" id="SM00028">
    <property type="entry name" value="TPR"/>
    <property type="match status" value="3"/>
</dbReference>
<reference evidence="3 4" key="1">
    <citation type="submission" date="2015-02" db="EMBL/GenBank/DDBJ databases">
        <title>Nostoc linckia genome annotation.</title>
        <authorList>
            <person name="Zhou Z."/>
        </authorList>
    </citation>
    <scope>NUCLEOTIDE SEQUENCE [LARGE SCALE GENOMIC DNA]</scope>
    <source>
        <strain evidence="4">z8</strain>
    </source>
</reference>
<feature type="transmembrane region" description="Helical" evidence="2">
    <location>
        <begin position="6"/>
        <end position="28"/>
    </location>
</feature>
<keyword evidence="2" id="KW-0472">Membrane</keyword>
<feature type="coiled-coil region" evidence="1">
    <location>
        <begin position="110"/>
        <end position="137"/>
    </location>
</feature>
<dbReference type="Gene3D" id="1.25.40.10">
    <property type="entry name" value="Tetratricopeptide repeat domain"/>
    <property type="match status" value="1"/>
</dbReference>
<gene>
    <name evidence="3" type="ORF">VF08_15445</name>
</gene>
<comment type="caution">
    <text evidence="3">The sequence shown here is derived from an EMBL/GenBank/DDBJ whole genome shotgun (WGS) entry which is preliminary data.</text>
</comment>
<evidence type="ECO:0000313" key="3">
    <source>
        <dbReference type="EMBL" id="PHK03361.1"/>
    </source>
</evidence>
<dbReference type="Pfam" id="PF14559">
    <property type="entry name" value="TPR_19"/>
    <property type="match status" value="1"/>
</dbReference>
<sequence length="158" mass="17857">MLENLQINSIIAGIIVTISLVILGYFAWKTLITSDLFQKGINLAQAEDYEGAEAAFRKVIALNSTNDVVRLFLGDVLNRQNRAAEAKELFCEVINRSPKNPEAYLRLANVLMQEDKREEAKNNLQQAKDLLQKQRQPEKAARIANLLEKMNAKTRNGE</sequence>
<dbReference type="AlphaFoldDB" id="A0A9Q6EL61"/>
<dbReference type="Pfam" id="PF13181">
    <property type="entry name" value="TPR_8"/>
    <property type="match status" value="1"/>
</dbReference>
<dbReference type="InterPro" id="IPR011990">
    <property type="entry name" value="TPR-like_helical_dom_sf"/>
</dbReference>
<protein>
    <submittedName>
        <fullName evidence="3">Tetratricopeptide TPR_1 repeat-containing protein</fullName>
    </submittedName>
</protein>
<proteinExistence type="predicted"/>
<evidence type="ECO:0000256" key="2">
    <source>
        <dbReference type="SAM" id="Phobius"/>
    </source>
</evidence>
<keyword evidence="2" id="KW-1133">Transmembrane helix</keyword>
<evidence type="ECO:0000313" key="4">
    <source>
        <dbReference type="Proteomes" id="UP000222310"/>
    </source>
</evidence>
<dbReference type="EMBL" id="LAHD01000039">
    <property type="protein sequence ID" value="PHK03361.1"/>
    <property type="molecule type" value="Genomic_DNA"/>
</dbReference>
<evidence type="ECO:0000256" key="1">
    <source>
        <dbReference type="SAM" id="Coils"/>
    </source>
</evidence>